<organism evidence="1 2">
    <name type="scientific">Carnegiea gigantea</name>
    <dbReference type="NCBI Taxonomy" id="171969"/>
    <lineage>
        <taxon>Eukaryota</taxon>
        <taxon>Viridiplantae</taxon>
        <taxon>Streptophyta</taxon>
        <taxon>Embryophyta</taxon>
        <taxon>Tracheophyta</taxon>
        <taxon>Spermatophyta</taxon>
        <taxon>Magnoliopsida</taxon>
        <taxon>eudicotyledons</taxon>
        <taxon>Gunneridae</taxon>
        <taxon>Pentapetalae</taxon>
        <taxon>Caryophyllales</taxon>
        <taxon>Cactineae</taxon>
        <taxon>Cactaceae</taxon>
        <taxon>Cactoideae</taxon>
        <taxon>Echinocereeae</taxon>
        <taxon>Carnegiea</taxon>
    </lineage>
</organism>
<protein>
    <submittedName>
        <fullName evidence="1">Uncharacterized protein</fullName>
    </submittedName>
</protein>
<reference evidence="1" key="1">
    <citation type="submission" date="2022-04" db="EMBL/GenBank/DDBJ databases">
        <title>Carnegiea gigantea Genome sequencing and assembly v2.</title>
        <authorList>
            <person name="Copetti D."/>
            <person name="Sanderson M.J."/>
            <person name="Burquez A."/>
            <person name="Wojciechowski M.F."/>
        </authorList>
    </citation>
    <scope>NUCLEOTIDE SEQUENCE</scope>
    <source>
        <strain evidence="1">SGP5-SGP5p</strain>
        <tissue evidence="1">Aerial part</tissue>
    </source>
</reference>
<name>A0A9Q1KMS5_9CARY</name>
<sequence length="153" mass="17141">MVELLYLTSEEKWLHQTFRNNKLRAKVRTKLVFYDRDHGSGPHTKLNLDSTADSLSKMIIDDTPLINSTTDFCKRKEGDISVASRNVDKQVSHLLVLSFRAAQERNKLPKRPHPQSWSPPGTGLFKLNFDGGALVNPAGGMALSFATTCAMWP</sequence>
<dbReference type="EMBL" id="JAKOGI010000073">
    <property type="protein sequence ID" value="KAJ8445674.1"/>
    <property type="molecule type" value="Genomic_DNA"/>
</dbReference>
<gene>
    <name evidence="1" type="ORF">Cgig2_007150</name>
</gene>
<comment type="caution">
    <text evidence="1">The sequence shown here is derived from an EMBL/GenBank/DDBJ whole genome shotgun (WGS) entry which is preliminary data.</text>
</comment>
<keyword evidence="2" id="KW-1185">Reference proteome</keyword>
<evidence type="ECO:0000313" key="2">
    <source>
        <dbReference type="Proteomes" id="UP001153076"/>
    </source>
</evidence>
<proteinExistence type="predicted"/>
<evidence type="ECO:0000313" key="1">
    <source>
        <dbReference type="EMBL" id="KAJ8445674.1"/>
    </source>
</evidence>
<dbReference type="AlphaFoldDB" id="A0A9Q1KMS5"/>
<dbReference type="Proteomes" id="UP001153076">
    <property type="component" value="Unassembled WGS sequence"/>
</dbReference>
<accession>A0A9Q1KMS5</accession>